<comment type="caution">
    <text evidence="2">The sequence shown here is derived from an EMBL/GenBank/DDBJ whole genome shotgun (WGS) entry which is preliminary data.</text>
</comment>
<proteinExistence type="predicted"/>
<protein>
    <submittedName>
        <fullName evidence="2">Uncharacterized protein</fullName>
    </submittedName>
</protein>
<evidence type="ECO:0000313" key="3">
    <source>
        <dbReference type="Proteomes" id="UP000753908"/>
    </source>
</evidence>
<keyword evidence="1" id="KW-1133">Transmembrane helix</keyword>
<dbReference type="Proteomes" id="UP000753908">
    <property type="component" value="Unassembled WGS sequence"/>
</dbReference>
<reference evidence="2" key="2">
    <citation type="journal article" date="2022" name="Microbiol. Resour. Announc.">
        <title>Metagenome Sequencing to Explore Phylogenomics of Terrestrial Cyanobacteria.</title>
        <authorList>
            <person name="Ward R.D."/>
            <person name="Stajich J.E."/>
            <person name="Johansen J.R."/>
            <person name="Huntemann M."/>
            <person name="Clum A."/>
            <person name="Foster B."/>
            <person name="Foster B."/>
            <person name="Roux S."/>
            <person name="Palaniappan K."/>
            <person name="Varghese N."/>
            <person name="Mukherjee S."/>
            <person name="Reddy T.B.K."/>
            <person name="Daum C."/>
            <person name="Copeland A."/>
            <person name="Chen I.A."/>
            <person name="Ivanova N.N."/>
            <person name="Kyrpides N.C."/>
            <person name="Shapiro N."/>
            <person name="Eloe-Fadrosh E.A."/>
            <person name="Pietrasiak N."/>
        </authorList>
    </citation>
    <scope>NUCLEOTIDE SEQUENCE</scope>
    <source>
        <strain evidence="2">CPER-KK1</strain>
    </source>
</reference>
<gene>
    <name evidence="2" type="ORF">KME25_15310</name>
</gene>
<reference evidence="2" key="1">
    <citation type="submission" date="2021-05" db="EMBL/GenBank/DDBJ databases">
        <authorList>
            <person name="Pietrasiak N."/>
            <person name="Ward R."/>
            <person name="Stajich J.E."/>
            <person name="Kurbessoian T."/>
        </authorList>
    </citation>
    <scope>NUCLEOTIDE SEQUENCE</scope>
    <source>
        <strain evidence="2">CPER-KK1</strain>
    </source>
</reference>
<dbReference type="AlphaFoldDB" id="A0A951PLH8"/>
<keyword evidence="1" id="KW-0472">Membrane</keyword>
<organism evidence="2 3">
    <name type="scientific">Symplocastrum torsivum CPER-KK1</name>
    <dbReference type="NCBI Taxonomy" id="450513"/>
    <lineage>
        <taxon>Bacteria</taxon>
        <taxon>Bacillati</taxon>
        <taxon>Cyanobacteriota</taxon>
        <taxon>Cyanophyceae</taxon>
        <taxon>Oscillatoriophycideae</taxon>
        <taxon>Oscillatoriales</taxon>
        <taxon>Microcoleaceae</taxon>
        <taxon>Symplocastrum</taxon>
    </lineage>
</organism>
<evidence type="ECO:0000313" key="2">
    <source>
        <dbReference type="EMBL" id="MBW4545796.1"/>
    </source>
</evidence>
<sequence>MYNNNSDKDWLTAAVTAALGAGIVTSFAVSQGQNPFVALAITGFSALVAVLFSQTGLI</sequence>
<dbReference type="EMBL" id="JAHHIF010000018">
    <property type="protein sequence ID" value="MBW4545796.1"/>
    <property type="molecule type" value="Genomic_DNA"/>
</dbReference>
<name>A0A951PLH8_9CYAN</name>
<evidence type="ECO:0000256" key="1">
    <source>
        <dbReference type="SAM" id="Phobius"/>
    </source>
</evidence>
<accession>A0A951PLH8</accession>
<keyword evidence="1" id="KW-0812">Transmembrane</keyword>
<feature type="transmembrane region" description="Helical" evidence="1">
    <location>
        <begin position="36"/>
        <end position="57"/>
    </location>
</feature>